<protein>
    <submittedName>
        <fullName evidence="7">ABC transporter ATP-binding protein</fullName>
    </submittedName>
</protein>
<dbReference type="EMBL" id="PHND01000001">
    <property type="protein sequence ID" value="PPE04767.1"/>
    <property type="molecule type" value="Genomic_DNA"/>
</dbReference>
<accession>A0A8E2QW38</accession>
<feature type="transmembrane region" description="Helical" evidence="5">
    <location>
        <begin position="98"/>
        <end position="126"/>
    </location>
</feature>
<dbReference type="GO" id="GO:0140359">
    <property type="term" value="F:ABC-type transporter activity"/>
    <property type="evidence" value="ECO:0007669"/>
    <property type="project" value="InterPro"/>
</dbReference>
<evidence type="ECO:0000256" key="3">
    <source>
        <dbReference type="ARBA" id="ARBA00022989"/>
    </source>
</evidence>
<dbReference type="InterPro" id="IPR013525">
    <property type="entry name" value="ABC2_TM"/>
</dbReference>
<keyword evidence="4 5" id="KW-0472">Membrane</keyword>
<comment type="caution">
    <text evidence="7">The sequence shown here is derived from an EMBL/GenBank/DDBJ whole genome shotgun (WGS) entry which is preliminary data.</text>
</comment>
<feature type="transmembrane region" description="Helical" evidence="5">
    <location>
        <begin position="58"/>
        <end position="78"/>
    </location>
</feature>
<evidence type="ECO:0000256" key="2">
    <source>
        <dbReference type="ARBA" id="ARBA00022692"/>
    </source>
</evidence>
<keyword evidence="8" id="KW-1185">Reference proteome</keyword>
<feature type="transmembrane region" description="Helical" evidence="5">
    <location>
        <begin position="177"/>
        <end position="195"/>
    </location>
</feature>
<name>A0A8E2QW38_9MOLU</name>
<feature type="transmembrane region" description="Helical" evidence="5">
    <location>
        <begin position="262"/>
        <end position="280"/>
    </location>
</feature>
<keyword evidence="2 5" id="KW-0812">Transmembrane</keyword>
<keyword evidence="7" id="KW-0067">ATP-binding</keyword>
<dbReference type="Pfam" id="PF12698">
    <property type="entry name" value="ABC2_membrane_3"/>
    <property type="match status" value="1"/>
</dbReference>
<feature type="transmembrane region" description="Helical" evidence="5">
    <location>
        <begin position="147"/>
        <end position="171"/>
    </location>
</feature>
<dbReference type="AlphaFoldDB" id="A0A8E2QW38"/>
<proteinExistence type="predicted"/>
<evidence type="ECO:0000259" key="6">
    <source>
        <dbReference type="Pfam" id="PF12698"/>
    </source>
</evidence>
<keyword evidence="7" id="KW-0547">Nucleotide-binding</keyword>
<evidence type="ECO:0000313" key="8">
    <source>
        <dbReference type="Proteomes" id="UP000239010"/>
    </source>
</evidence>
<gene>
    <name evidence="7" type="ORF">EELLY_v1c04470</name>
</gene>
<feature type="transmembrane region" description="Helical" evidence="5">
    <location>
        <begin position="33"/>
        <end position="51"/>
    </location>
</feature>
<comment type="subcellular location">
    <subcellularLocation>
        <location evidence="1">Membrane</location>
        <topology evidence="1">Multi-pass membrane protein</topology>
    </subcellularLocation>
</comment>
<reference evidence="7 8" key="1">
    <citation type="submission" date="2017-11" db="EMBL/GenBank/DDBJ databases">
        <title>Genome sequence of Entomoplasma ellychniae ELCN-1 (ATCC 43707).</title>
        <authorList>
            <person name="Lo W.-S."/>
            <person name="Gasparich G.E."/>
            <person name="Kuo C.-H."/>
        </authorList>
    </citation>
    <scope>NUCLEOTIDE SEQUENCE [LARGE SCALE GENOMIC DNA]</scope>
    <source>
        <strain evidence="7 8">ELCN-1</strain>
    </source>
</reference>
<dbReference type="GO" id="GO:0016020">
    <property type="term" value="C:membrane"/>
    <property type="evidence" value="ECO:0007669"/>
    <property type="project" value="UniProtKB-SubCell"/>
</dbReference>
<evidence type="ECO:0000256" key="1">
    <source>
        <dbReference type="ARBA" id="ARBA00004141"/>
    </source>
</evidence>
<dbReference type="GO" id="GO:0005524">
    <property type="term" value="F:ATP binding"/>
    <property type="evidence" value="ECO:0007669"/>
    <property type="project" value="UniProtKB-KW"/>
</dbReference>
<evidence type="ECO:0000256" key="4">
    <source>
        <dbReference type="ARBA" id="ARBA00023136"/>
    </source>
</evidence>
<evidence type="ECO:0000256" key="5">
    <source>
        <dbReference type="SAM" id="Phobius"/>
    </source>
</evidence>
<feature type="domain" description="ABC-2 type transporter transmembrane" evidence="6">
    <location>
        <begin position="61"/>
        <end position="276"/>
    </location>
</feature>
<evidence type="ECO:0000313" key="7">
    <source>
        <dbReference type="EMBL" id="PPE04767.1"/>
    </source>
</evidence>
<feature type="transmembrane region" description="Helical" evidence="5">
    <location>
        <begin position="207"/>
        <end position="225"/>
    </location>
</feature>
<dbReference type="RefSeq" id="WP_104205857.1">
    <property type="nucleotide sequence ID" value="NZ_PHND01000001.1"/>
</dbReference>
<sequence>MKLNNLNFKNQSSIFKNLNLLVFKSFIKDSRNYVFMIIMPIFLTTIFFYVFDKRGATVFSYALLPCLTIITSLTPSIVEWKNSVFLKRIDITGVKKSMFIASVWFVYLLAGIVCYLIILVYGLILASVSLKGKDFIEFQHMFSTIKYGYLVLSIFLVCITSIAIATFLGGLANAPGAIQGIVMIVYFITMFLSGVMLPPQLIYSSKVLVIATYLIPHKYCVFLYLHAMNPGGWKDIVKIMPTQNPMSFQGAYNSFTHSWQPIIGSISALILLFIITIKTFKWTAKR</sequence>
<keyword evidence="3 5" id="KW-1133">Transmembrane helix</keyword>
<dbReference type="Proteomes" id="UP000239010">
    <property type="component" value="Unassembled WGS sequence"/>
</dbReference>
<organism evidence="7 8">
    <name type="scientific">Entomoplasma ellychniae</name>
    <dbReference type="NCBI Taxonomy" id="2114"/>
    <lineage>
        <taxon>Bacteria</taxon>
        <taxon>Bacillati</taxon>
        <taxon>Mycoplasmatota</taxon>
        <taxon>Mollicutes</taxon>
        <taxon>Entomoplasmatales</taxon>
        <taxon>Entomoplasmataceae</taxon>
        <taxon>Entomoplasma</taxon>
    </lineage>
</organism>